<dbReference type="InterPro" id="IPR014710">
    <property type="entry name" value="RmlC-like_jellyroll"/>
</dbReference>
<dbReference type="InterPro" id="IPR000595">
    <property type="entry name" value="cNMP-bd_dom"/>
</dbReference>
<gene>
    <name evidence="5" type="ORF">GQ588_04305</name>
</gene>
<dbReference type="Proteomes" id="UP000430508">
    <property type="component" value="Chromosome"/>
</dbReference>
<keyword evidence="2" id="KW-0238">DNA-binding</keyword>
<evidence type="ECO:0000256" key="3">
    <source>
        <dbReference type="ARBA" id="ARBA00023163"/>
    </source>
</evidence>
<dbReference type="InterPro" id="IPR012318">
    <property type="entry name" value="HTH_CRP"/>
</dbReference>
<accession>A0A857DGH6</accession>
<keyword evidence="3" id="KW-0804">Transcription</keyword>
<dbReference type="AlphaFoldDB" id="A0A857DGH6"/>
<evidence type="ECO:0000259" key="4">
    <source>
        <dbReference type="PROSITE" id="PS51063"/>
    </source>
</evidence>
<reference evidence="5 6" key="1">
    <citation type="submission" date="2019-12" db="EMBL/GenBank/DDBJ databases">
        <title>Sequence classification of anaerobic respiratory reductive dehalogenases: First we see many, then we see few.</title>
        <authorList>
            <person name="Molenda O."/>
            <person name="Puentes Jacome L.A."/>
            <person name="Cao X."/>
            <person name="Nesbo C.L."/>
            <person name="Tang S."/>
            <person name="Morson N."/>
            <person name="Patron J."/>
            <person name="Lomheim L."/>
            <person name="Wishart D.S."/>
            <person name="Edwards E.A."/>
        </authorList>
    </citation>
    <scope>NUCLEOTIDE SEQUENCE [LARGE SCALE GENOMIC DNA]</scope>
    <source>
        <strain evidence="5 6">12DCA</strain>
    </source>
</reference>
<evidence type="ECO:0000256" key="1">
    <source>
        <dbReference type="ARBA" id="ARBA00023015"/>
    </source>
</evidence>
<dbReference type="InterPro" id="IPR018490">
    <property type="entry name" value="cNMP-bd_dom_sf"/>
</dbReference>
<evidence type="ECO:0000313" key="6">
    <source>
        <dbReference type="Proteomes" id="UP000430508"/>
    </source>
</evidence>
<sequence>MENFRKCGAIVPDTFYPVPKLQDYVHLGTVKSFAKGSTVVFPGEEPHAIIYVLSGKLRVDLVFDDDRERLMYFAGMHTFVGRLFETYHNLYIIAMEDSRVCLLNEEQLAKIFREDEQIIFDVIRNYLSKTSYYMRQVAEMDYFNPAVRVIRLLYELCNSKGTAGANSCEVDNDLSLTSISEITGAHYVTVSKALGYLKRHHILEKKREKIFVYDMKKLKMLTHETHIFTGHESSPI</sequence>
<organism evidence="5 6">
    <name type="scientific">Dehalobacter restrictus</name>
    <dbReference type="NCBI Taxonomy" id="55583"/>
    <lineage>
        <taxon>Bacteria</taxon>
        <taxon>Bacillati</taxon>
        <taxon>Bacillota</taxon>
        <taxon>Clostridia</taxon>
        <taxon>Eubacteriales</taxon>
        <taxon>Desulfitobacteriaceae</taxon>
        <taxon>Dehalobacter</taxon>
    </lineage>
</organism>
<feature type="domain" description="HTH crp-type" evidence="4">
    <location>
        <begin position="143"/>
        <end position="216"/>
    </location>
</feature>
<keyword evidence="1" id="KW-0805">Transcription regulation</keyword>
<dbReference type="SUPFAM" id="SSF46785">
    <property type="entry name" value="Winged helix' DNA-binding domain"/>
    <property type="match status" value="1"/>
</dbReference>
<protein>
    <submittedName>
        <fullName evidence="5">Cyclic nucleotide-binding domain-containing protein</fullName>
    </submittedName>
</protein>
<name>A0A857DGH6_9FIRM</name>
<evidence type="ECO:0000313" key="5">
    <source>
        <dbReference type="EMBL" id="QGZ99922.1"/>
    </source>
</evidence>
<evidence type="ECO:0000256" key="2">
    <source>
        <dbReference type="ARBA" id="ARBA00023125"/>
    </source>
</evidence>
<dbReference type="PROSITE" id="PS51063">
    <property type="entry name" value="HTH_CRP_2"/>
    <property type="match status" value="1"/>
</dbReference>
<dbReference type="CDD" id="cd00038">
    <property type="entry name" value="CAP_ED"/>
    <property type="match status" value="1"/>
</dbReference>
<proteinExistence type="predicted"/>
<dbReference type="RefSeq" id="WP_068883545.1">
    <property type="nucleotide sequence ID" value="NZ_CP046996.1"/>
</dbReference>
<dbReference type="EMBL" id="CP046996">
    <property type="protein sequence ID" value="QGZ99922.1"/>
    <property type="molecule type" value="Genomic_DNA"/>
</dbReference>
<dbReference type="InterPro" id="IPR036388">
    <property type="entry name" value="WH-like_DNA-bd_sf"/>
</dbReference>
<dbReference type="Pfam" id="PF00027">
    <property type="entry name" value="cNMP_binding"/>
    <property type="match status" value="1"/>
</dbReference>
<dbReference type="SUPFAM" id="SSF51206">
    <property type="entry name" value="cAMP-binding domain-like"/>
    <property type="match status" value="1"/>
</dbReference>
<dbReference type="Pfam" id="PF13545">
    <property type="entry name" value="HTH_Crp_2"/>
    <property type="match status" value="1"/>
</dbReference>
<dbReference type="InterPro" id="IPR036390">
    <property type="entry name" value="WH_DNA-bd_sf"/>
</dbReference>
<dbReference type="GO" id="GO:0006355">
    <property type="term" value="P:regulation of DNA-templated transcription"/>
    <property type="evidence" value="ECO:0007669"/>
    <property type="project" value="InterPro"/>
</dbReference>
<dbReference type="Gene3D" id="2.60.120.10">
    <property type="entry name" value="Jelly Rolls"/>
    <property type="match status" value="1"/>
</dbReference>
<dbReference type="Gene3D" id="1.10.10.10">
    <property type="entry name" value="Winged helix-like DNA-binding domain superfamily/Winged helix DNA-binding domain"/>
    <property type="match status" value="1"/>
</dbReference>
<dbReference type="GO" id="GO:0003677">
    <property type="term" value="F:DNA binding"/>
    <property type="evidence" value="ECO:0007669"/>
    <property type="project" value="UniProtKB-KW"/>
</dbReference>